<dbReference type="GO" id="GO:0008270">
    <property type="term" value="F:zinc ion binding"/>
    <property type="evidence" value="ECO:0007669"/>
    <property type="project" value="InterPro"/>
</dbReference>
<dbReference type="Proteomes" id="UP000322225">
    <property type="component" value="Chromosome 8"/>
</dbReference>
<feature type="compositionally biased region" description="Low complexity" evidence="2">
    <location>
        <begin position="90"/>
        <end position="101"/>
    </location>
</feature>
<dbReference type="InterPro" id="IPR050797">
    <property type="entry name" value="Carb_Metab_Trans_Reg"/>
</dbReference>
<dbReference type="KEGG" id="ksn:43590133"/>
<accession>A0A5M6BVF0</accession>
<dbReference type="PROSITE" id="PS50048">
    <property type="entry name" value="ZN2_CY6_FUNGAL_2"/>
    <property type="match status" value="1"/>
</dbReference>
<dbReference type="InterPro" id="IPR036864">
    <property type="entry name" value="Zn2-C6_fun-type_DNA-bd_sf"/>
</dbReference>
<evidence type="ECO:0000313" key="4">
    <source>
        <dbReference type="Proteomes" id="UP000322225"/>
    </source>
</evidence>
<dbReference type="GO" id="GO:0000981">
    <property type="term" value="F:DNA-binding transcription factor activity, RNA polymerase II-specific"/>
    <property type="evidence" value="ECO:0007669"/>
    <property type="project" value="InterPro"/>
</dbReference>
<dbReference type="Gene3D" id="4.10.240.10">
    <property type="entry name" value="Zn(2)-C6 fungal-type DNA-binding domain"/>
    <property type="match status" value="1"/>
</dbReference>
<dbReference type="PANTHER" id="PTHR31668">
    <property type="entry name" value="GLUCOSE TRANSPORT TRANSCRIPTION REGULATOR RGT1-RELATED-RELATED"/>
    <property type="match status" value="1"/>
</dbReference>
<dbReference type="PANTHER" id="PTHR31668:SF30">
    <property type="entry name" value="ZN(II)2CYS6 TRANSCRIPTION FACTOR (EUROFUNG)"/>
    <property type="match status" value="1"/>
</dbReference>
<feature type="region of interest" description="Disordered" evidence="2">
    <location>
        <begin position="66"/>
        <end position="120"/>
    </location>
</feature>
<feature type="compositionally biased region" description="Polar residues" evidence="2">
    <location>
        <begin position="866"/>
        <end position="879"/>
    </location>
</feature>
<keyword evidence="4" id="KW-1185">Reference proteome</keyword>
<proteinExistence type="predicted"/>
<dbReference type="GeneID" id="43590133"/>
<dbReference type="InterPro" id="IPR001138">
    <property type="entry name" value="Zn2Cys6_DnaBD"/>
</dbReference>
<feature type="region of interest" description="Disordered" evidence="2">
    <location>
        <begin position="851"/>
        <end position="879"/>
    </location>
</feature>
<reference evidence="3" key="1">
    <citation type="submission" date="2017-08" db="EMBL/GenBank/DDBJ databases">
        <authorList>
            <person name="Cuomo C."/>
            <person name="Billmyre B."/>
            <person name="Heitman J."/>
        </authorList>
    </citation>
    <scope>NUCLEOTIDE SEQUENCE</scope>
    <source>
        <strain evidence="3">CBS 12478</strain>
    </source>
</reference>
<evidence type="ECO:0000256" key="2">
    <source>
        <dbReference type="SAM" id="MobiDB-lite"/>
    </source>
</evidence>
<name>A0A5M6BVF0_9TREE</name>
<dbReference type="OrthoDB" id="2595934at2759"/>
<sequence length="879" mass="97197">MTPLPSTEARAKRTHARRSCDVCKVRKTRCELPDLDVPSGPDPLPLDKSCHRCKVLALPCIVDDSAKKQRKRSREDGSSTKPNGSIPDLASAEASRASTASPKRRAIKLKRKTPTDVSSIAPSRVASVNHTLNLMHGLAPTDNDNQTQPTETLQPIRHEPHNIGLTVDTMKTRSLKLHTRPAELTCAMLRVAYSKSDKRRKRGVADDDEVDLNELLDDQLVARLQPGFAQLQVYHPHLEPIPVMLDMYNSSPEPTLSLLIAMVVYISTIALPADATTQNIRKVLTPFITGRRNDLLLQLPNTFFALASLELLATHSPFGVLPLQMTNLHTLAVAKGYVPTASLISTRLSFVHMIEKLVTGPRIGYAFKCSDTWLWLSLIATEAAATLEDNDPIKPLHLAQARQLADTFCDMSVHGDLWQDSIGREDASVLVGRLAVSDKLARLEELLDALARVRESLETSSRDPMYDPVRGITMEFEAYTRKIDELGRRHDFIMRLLRDQSRGVESGWLAYRAIRLRYEISKLHGCGILRLMAVHFLPGSPYAFPGLPPFLTPEQSAAYAVSRAYNPPDITRLITDNSRTGKSAEAMRTVWDYGLRRGGNLQENLAACAELGRSLVADLNGHVYASIVPLHDVICIAVEAAKVLMEMEAGTIQVLRSTDQTYKAFREKPWLEVMGQMTESMQAIGMLAPEDELGGESITNGCSNLIGSMVRTAREWTEWLEKEQAAYNLAPATSLDVPGTSPPPRQPFANGNAPAAYETHRQPGVTTHQQYMDTSDRWMASNETMQMSGQNGPPPPPTLSHVHDAQYQQHPQQQHLVHGPVGSSYPPGASLDQLLSEIFCYSYPAQGHLAAQHHHPPTHTPMPTQEVASRQGEASSWAQ</sequence>
<feature type="compositionally biased region" description="Basic residues" evidence="2">
    <location>
        <begin position="102"/>
        <end position="112"/>
    </location>
</feature>
<dbReference type="AlphaFoldDB" id="A0A5M6BVF0"/>
<organism evidence="3 4">
    <name type="scientific">Kwoniella shandongensis</name>
    <dbReference type="NCBI Taxonomy" id="1734106"/>
    <lineage>
        <taxon>Eukaryota</taxon>
        <taxon>Fungi</taxon>
        <taxon>Dikarya</taxon>
        <taxon>Basidiomycota</taxon>
        <taxon>Agaricomycotina</taxon>
        <taxon>Tremellomycetes</taxon>
        <taxon>Tremellales</taxon>
        <taxon>Cryptococcaceae</taxon>
        <taxon>Kwoniella</taxon>
    </lineage>
</organism>
<evidence type="ECO:0000256" key="1">
    <source>
        <dbReference type="ARBA" id="ARBA00023242"/>
    </source>
</evidence>
<keyword evidence="1" id="KW-0539">Nucleus</keyword>
<protein>
    <submittedName>
        <fullName evidence="3">Uncharacterized protein</fullName>
    </submittedName>
</protein>
<evidence type="ECO:0000313" key="3">
    <source>
        <dbReference type="EMBL" id="WWD20195.1"/>
    </source>
</evidence>
<dbReference type="CDD" id="cd00067">
    <property type="entry name" value="GAL4"/>
    <property type="match status" value="1"/>
</dbReference>
<dbReference type="EMBL" id="CP144058">
    <property type="protein sequence ID" value="WWD20195.1"/>
    <property type="molecule type" value="Genomic_DNA"/>
</dbReference>
<dbReference type="RefSeq" id="XP_031859764.1">
    <property type="nucleotide sequence ID" value="XM_032005980.1"/>
</dbReference>
<gene>
    <name evidence="3" type="ORF">CI109_104671</name>
</gene>
<reference evidence="3" key="2">
    <citation type="submission" date="2024-01" db="EMBL/GenBank/DDBJ databases">
        <title>Comparative genomics of Cryptococcus and Kwoniella reveals pathogenesis evolution and contrasting modes of karyotype evolution via chromosome fusion or intercentromeric recombination.</title>
        <authorList>
            <person name="Coelho M.A."/>
            <person name="David-Palma M."/>
            <person name="Shea T."/>
            <person name="Bowers K."/>
            <person name="McGinley-Smith S."/>
            <person name="Mohammad A.W."/>
            <person name="Gnirke A."/>
            <person name="Yurkov A.M."/>
            <person name="Nowrousian M."/>
            <person name="Sun S."/>
            <person name="Cuomo C.A."/>
            <person name="Heitman J."/>
        </authorList>
    </citation>
    <scope>NUCLEOTIDE SEQUENCE</scope>
    <source>
        <strain evidence="3">CBS 12478</strain>
    </source>
</reference>
<dbReference type="SUPFAM" id="SSF57701">
    <property type="entry name" value="Zn2/Cys6 DNA-binding domain"/>
    <property type="match status" value="1"/>
</dbReference>